<dbReference type="Proteomes" id="UP001142489">
    <property type="component" value="Unassembled WGS sequence"/>
</dbReference>
<dbReference type="GO" id="GO:0005737">
    <property type="term" value="C:cytoplasm"/>
    <property type="evidence" value="ECO:0007669"/>
    <property type="project" value="InterPro"/>
</dbReference>
<organism evidence="3 4">
    <name type="scientific">Phrynocephalus forsythii</name>
    <dbReference type="NCBI Taxonomy" id="171643"/>
    <lineage>
        <taxon>Eukaryota</taxon>
        <taxon>Metazoa</taxon>
        <taxon>Chordata</taxon>
        <taxon>Craniata</taxon>
        <taxon>Vertebrata</taxon>
        <taxon>Euteleostomi</taxon>
        <taxon>Lepidosauria</taxon>
        <taxon>Squamata</taxon>
        <taxon>Bifurcata</taxon>
        <taxon>Unidentata</taxon>
        <taxon>Episquamata</taxon>
        <taxon>Toxicofera</taxon>
        <taxon>Iguania</taxon>
        <taxon>Acrodonta</taxon>
        <taxon>Agamidae</taxon>
        <taxon>Agaminae</taxon>
        <taxon>Phrynocephalus</taxon>
    </lineage>
</organism>
<protein>
    <recommendedName>
        <fullName evidence="2">Programmed cell death protein 2 C-terminal domain-containing protein</fullName>
    </recommendedName>
</protein>
<dbReference type="PANTHER" id="PTHR46421:SF1">
    <property type="entry name" value="PROGRAMMED CELL DEATH PROTEIN 2-LIKE"/>
    <property type="match status" value="1"/>
</dbReference>
<dbReference type="EMBL" id="JAPFRF010000013">
    <property type="protein sequence ID" value="KAJ7312094.1"/>
    <property type="molecule type" value="Genomic_DNA"/>
</dbReference>
<gene>
    <name evidence="3" type="ORF">JRQ81_006433</name>
</gene>
<proteinExistence type="predicted"/>
<name>A0A9Q0XFE4_9SAUR</name>
<feature type="chain" id="PRO_5040262049" description="Programmed cell death protein 2 C-terminal domain-containing protein" evidence="1">
    <location>
        <begin position="19"/>
        <end position="385"/>
    </location>
</feature>
<dbReference type="PANTHER" id="PTHR46421">
    <property type="entry name" value="PROGRAMMED CELL DEATH PROTEIN 2-LIKE"/>
    <property type="match status" value="1"/>
</dbReference>
<dbReference type="InterPro" id="IPR007320">
    <property type="entry name" value="PDCD2_C"/>
</dbReference>
<feature type="signal peptide" evidence="1">
    <location>
        <begin position="1"/>
        <end position="18"/>
    </location>
</feature>
<feature type="domain" description="Programmed cell death protein 2 C-terminal" evidence="2">
    <location>
        <begin position="273"/>
        <end position="377"/>
    </location>
</feature>
<dbReference type="InterPro" id="IPR052815">
    <property type="entry name" value="PDCD2-like_regulator"/>
</dbReference>
<evidence type="ECO:0000313" key="3">
    <source>
        <dbReference type="EMBL" id="KAJ7312094.1"/>
    </source>
</evidence>
<dbReference type="AlphaFoldDB" id="A0A9Q0XFE4"/>
<keyword evidence="4" id="KW-1185">Reference proteome</keyword>
<sequence length="385" mass="42691">MMMAAPAVLLGLRDAAAAAAPAGDLREGSLPPGGLPSKFGGAPDRIPSVAPVRSPACGICQSSLVPLVQISCPLEGSPFHRVLHVFACILESCWGKSESWKVLRSQYLEVPRKGTQEWKLKQKENCVVAASNWCEGADDWGDNNDQASTRLSANCSLNLPSKPDSLPRELDCTMQFQDLTLGEIQAGSHPFDCCIPAEEELVTAPCSPLFQPYYISVVDEEDYRGYEDTDHAQKLLKEYQQREGVDMAALTSESYPHVDCSEIYEKSAAETRDVVFHKFMKRISACPEQILRYSWGGQPLFITCPPTDIRTAVPPCNQCRSRRIFEFQLMPALVSMLKSQDREVSVEFGTALVFTCEKSCWPANQSTPLEEFILVQEDPDQPLFK</sequence>
<dbReference type="OrthoDB" id="366284at2759"/>
<reference evidence="3" key="1">
    <citation type="journal article" date="2023" name="DNA Res.">
        <title>Chromosome-level genome assembly of Phrynocephalus forsythii using third-generation DNA sequencing and Hi-C analysis.</title>
        <authorList>
            <person name="Qi Y."/>
            <person name="Zhao W."/>
            <person name="Zhao Y."/>
            <person name="Niu C."/>
            <person name="Cao S."/>
            <person name="Zhang Y."/>
        </authorList>
    </citation>
    <scope>NUCLEOTIDE SEQUENCE</scope>
    <source>
        <tissue evidence="3">Muscle</tissue>
    </source>
</reference>
<keyword evidence="1" id="KW-0732">Signal</keyword>
<accession>A0A9Q0XFE4</accession>
<comment type="caution">
    <text evidence="3">The sequence shown here is derived from an EMBL/GenBank/DDBJ whole genome shotgun (WGS) entry which is preliminary data.</text>
</comment>
<dbReference type="Pfam" id="PF04194">
    <property type="entry name" value="PDCD2_C"/>
    <property type="match status" value="1"/>
</dbReference>
<evidence type="ECO:0000256" key="1">
    <source>
        <dbReference type="SAM" id="SignalP"/>
    </source>
</evidence>
<evidence type="ECO:0000313" key="4">
    <source>
        <dbReference type="Proteomes" id="UP001142489"/>
    </source>
</evidence>
<dbReference type="GO" id="GO:0006915">
    <property type="term" value="P:apoptotic process"/>
    <property type="evidence" value="ECO:0007669"/>
    <property type="project" value="TreeGrafter"/>
</dbReference>
<evidence type="ECO:0000259" key="2">
    <source>
        <dbReference type="Pfam" id="PF04194"/>
    </source>
</evidence>